<gene>
    <name evidence="2" type="ORF">IX84_08705</name>
</gene>
<sequence length="356" mass="39998">MQFRFLPNALTALAFLLLAQHAHGQLGGLHTYEFLNLSPSARLTALGGNLITVRDDDVNLALGNPAALNPDMHQQIAINHSFHVAGISHGYAAFGHHFDSLGLTSHLGVQYISYGTFDETNDRGEVLGTFDAAEYAINFGVGKQVYDRLAIGANLKVITSQMAGYSSFGLGADAAATYIDTARNLTATLVFRNMGRQVTYYTEDNLEPLPFEMQFGISKRLKYLPFRFSVIYRFLDRWNIRYDDPNAEPSILFFGEEQTEESPTSIWFDNFFRHLVFNGEFLLGARENFRLRFGYNHFMRRELGLDNFGSLAGFSFGVGVKISRFRIDYGHQSFHLGGGLNHISIATNLQEFKKKN</sequence>
<dbReference type="Proteomes" id="UP000029736">
    <property type="component" value="Unassembled WGS sequence"/>
</dbReference>
<protein>
    <recommendedName>
        <fullName evidence="4">Penicillin-binding protein</fullName>
    </recommendedName>
</protein>
<dbReference type="EMBL" id="JPOS01000018">
    <property type="protein sequence ID" value="KGE88723.1"/>
    <property type="molecule type" value="Genomic_DNA"/>
</dbReference>
<dbReference type="NCBIfam" id="NF033711">
    <property type="entry name" value="T9SS_PorQ"/>
    <property type="match status" value="1"/>
</dbReference>
<proteinExistence type="predicted"/>
<feature type="signal peptide" evidence="1">
    <location>
        <begin position="1"/>
        <end position="24"/>
    </location>
</feature>
<evidence type="ECO:0000313" key="3">
    <source>
        <dbReference type="Proteomes" id="UP000029736"/>
    </source>
</evidence>
<dbReference type="STRING" id="1524460.IX84_08705"/>
<evidence type="ECO:0008006" key="4">
    <source>
        <dbReference type="Google" id="ProtNLM"/>
    </source>
</evidence>
<feature type="chain" id="PRO_5001948107" description="Penicillin-binding protein" evidence="1">
    <location>
        <begin position="25"/>
        <end position="356"/>
    </location>
</feature>
<comment type="caution">
    <text evidence="2">The sequence shown here is derived from an EMBL/GenBank/DDBJ whole genome shotgun (WGS) entry which is preliminary data.</text>
</comment>
<reference evidence="2 3" key="1">
    <citation type="journal article" date="2014" name="Int. J. Syst. Evol. Microbiol.">
        <title>Phaeodactylibacter xiamenensis gen. nov., sp. nov., a member of the family Saprospiraceae isolated from the marine alga Phaeodactylum tricornutum.</title>
        <authorList>
            <person name="Chen Z.Jr."/>
            <person name="Lei X."/>
            <person name="Lai Q."/>
            <person name="Li Y."/>
            <person name="Zhang B."/>
            <person name="Zhang J."/>
            <person name="Zhang H."/>
            <person name="Yang L."/>
            <person name="Zheng W."/>
            <person name="Tian Y."/>
            <person name="Yu Z."/>
            <person name="Xu H.Jr."/>
            <person name="Zheng T."/>
        </authorList>
    </citation>
    <scope>NUCLEOTIDE SEQUENCE [LARGE SCALE GENOMIC DNA]</scope>
    <source>
        <strain evidence="2 3">KD52</strain>
    </source>
</reference>
<dbReference type="AlphaFoldDB" id="A0A098SAR2"/>
<keyword evidence="3" id="KW-1185">Reference proteome</keyword>
<keyword evidence="1" id="KW-0732">Signal</keyword>
<dbReference type="OrthoDB" id="9809953at2"/>
<dbReference type="NCBIfam" id="NF033709">
    <property type="entry name" value="PorV_fam"/>
    <property type="match status" value="1"/>
</dbReference>
<name>A0A098SAR2_9BACT</name>
<accession>A0A098SAR2</accession>
<evidence type="ECO:0000313" key="2">
    <source>
        <dbReference type="EMBL" id="KGE88723.1"/>
    </source>
</evidence>
<evidence type="ECO:0000256" key="1">
    <source>
        <dbReference type="SAM" id="SignalP"/>
    </source>
</evidence>
<dbReference type="RefSeq" id="WP_052515873.1">
    <property type="nucleotide sequence ID" value="NZ_JBKAGJ010000018.1"/>
</dbReference>
<organism evidence="2 3">
    <name type="scientific">Phaeodactylibacter xiamenensis</name>
    <dbReference type="NCBI Taxonomy" id="1524460"/>
    <lineage>
        <taxon>Bacteria</taxon>
        <taxon>Pseudomonadati</taxon>
        <taxon>Bacteroidota</taxon>
        <taxon>Saprospiria</taxon>
        <taxon>Saprospirales</taxon>
        <taxon>Haliscomenobacteraceae</taxon>
        <taxon>Phaeodactylibacter</taxon>
    </lineage>
</organism>